<dbReference type="PANTHER" id="PTHR47974">
    <property type="entry name" value="OS07G0415500 PROTEIN"/>
    <property type="match status" value="1"/>
</dbReference>
<dbReference type="InterPro" id="IPR011009">
    <property type="entry name" value="Kinase-like_dom_sf"/>
</dbReference>
<comment type="subcellular location">
    <subcellularLocation>
        <location evidence="1">Membrane</location>
        <topology evidence="1">Single-pass membrane protein</topology>
    </subcellularLocation>
</comment>
<dbReference type="AlphaFoldDB" id="A0A2U1PTV9"/>
<dbReference type="SUPFAM" id="SSF56112">
    <property type="entry name" value="Protein kinase-like (PK-like)"/>
    <property type="match status" value="1"/>
</dbReference>
<evidence type="ECO:0000259" key="7">
    <source>
        <dbReference type="PROSITE" id="PS50011"/>
    </source>
</evidence>
<feature type="transmembrane region" description="Helical" evidence="6">
    <location>
        <begin position="159"/>
        <end position="183"/>
    </location>
</feature>
<dbReference type="GO" id="GO:0016020">
    <property type="term" value="C:membrane"/>
    <property type="evidence" value="ECO:0007669"/>
    <property type="project" value="UniProtKB-SubCell"/>
</dbReference>
<dbReference type="GO" id="GO:0004672">
    <property type="term" value="F:protein kinase activity"/>
    <property type="evidence" value="ECO:0007669"/>
    <property type="project" value="InterPro"/>
</dbReference>
<evidence type="ECO:0000256" key="5">
    <source>
        <dbReference type="ARBA" id="ARBA00023136"/>
    </source>
</evidence>
<dbReference type="OrthoDB" id="1915649at2759"/>
<dbReference type="EMBL" id="PKPP01000740">
    <property type="protein sequence ID" value="PWA89196.1"/>
    <property type="molecule type" value="Genomic_DNA"/>
</dbReference>
<evidence type="ECO:0000313" key="9">
    <source>
        <dbReference type="Proteomes" id="UP000245207"/>
    </source>
</evidence>
<evidence type="ECO:0000256" key="6">
    <source>
        <dbReference type="SAM" id="Phobius"/>
    </source>
</evidence>
<evidence type="ECO:0000256" key="3">
    <source>
        <dbReference type="ARBA" id="ARBA00022729"/>
    </source>
</evidence>
<dbReference type="PANTHER" id="PTHR47974:SF4">
    <property type="entry name" value="RECEPTOR-LIKE SERINE_THREONINE-PROTEIN KINASE"/>
    <property type="match status" value="1"/>
</dbReference>
<dbReference type="InterPro" id="IPR000719">
    <property type="entry name" value="Prot_kinase_dom"/>
</dbReference>
<organism evidence="8 9">
    <name type="scientific">Artemisia annua</name>
    <name type="common">Sweet wormwood</name>
    <dbReference type="NCBI Taxonomy" id="35608"/>
    <lineage>
        <taxon>Eukaryota</taxon>
        <taxon>Viridiplantae</taxon>
        <taxon>Streptophyta</taxon>
        <taxon>Embryophyta</taxon>
        <taxon>Tracheophyta</taxon>
        <taxon>Spermatophyta</taxon>
        <taxon>Magnoliopsida</taxon>
        <taxon>eudicotyledons</taxon>
        <taxon>Gunneridae</taxon>
        <taxon>Pentapetalae</taxon>
        <taxon>asterids</taxon>
        <taxon>campanulids</taxon>
        <taxon>Asterales</taxon>
        <taxon>Asteraceae</taxon>
        <taxon>Asteroideae</taxon>
        <taxon>Anthemideae</taxon>
        <taxon>Artemisiinae</taxon>
        <taxon>Artemisia</taxon>
    </lineage>
</organism>
<evidence type="ECO:0000256" key="1">
    <source>
        <dbReference type="ARBA" id="ARBA00004167"/>
    </source>
</evidence>
<evidence type="ECO:0000256" key="4">
    <source>
        <dbReference type="ARBA" id="ARBA00022989"/>
    </source>
</evidence>
<keyword evidence="4 6" id="KW-1133">Transmembrane helix</keyword>
<sequence>MFHPSQLKCFEAVIFTTAWVIWNARNRKIFSGVDTSIDSGFLEVQRLSFCWISSRSKVSLNWHEWVANPTISCSGVTVYILPPPYPTSAGLGIVVVRALFNGYHYPHILGTMYFKVPVGMESQKYASVLVGSKATCADNVTVMVGSPFMYESAKNKVKWVYLYSFALAIGVLEAMVILLGWGFSYKELRKVTQNFQVEIGRGGSRVVYKGVLEDERVVAVKRLRNVSEGGEFWVEISTIGIAKGIAKGLAYLHHACLEYVIHCDVKPENIFLDGSFQPKIADFGLTKLSQRSAQNTEFTRIGGLKVRLLQNGVTKKENEEGKELGIEEVIDPRLGGLFSRRHASKLVEMGLSCVEEDRNRTMDSVVQLLIDCESE</sequence>
<reference evidence="8 9" key="1">
    <citation type="journal article" date="2018" name="Mol. Plant">
        <title>The genome of Artemisia annua provides insight into the evolution of Asteraceae family and artemisinin biosynthesis.</title>
        <authorList>
            <person name="Shen Q."/>
            <person name="Zhang L."/>
            <person name="Liao Z."/>
            <person name="Wang S."/>
            <person name="Yan T."/>
            <person name="Shi P."/>
            <person name="Liu M."/>
            <person name="Fu X."/>
            <person name="Pan Q."/>
            <person name="Wang Y."/>
            <person name="Lv Z."/>
            <person name="Lu X."/>
            <person name="Zhang F."/>
            <person name="Jiang W."/>
            <person name="Ma Y."/>
            <person name="Chen M."/>
            <person name="Hao X."/>
            <person name="Li L."/>
            <person name="Tang Y."/>
            <person name="Lv G."/>
            <person name="Zhou Y."/>
            <person name="Sun X."/>
            <person name="Brodelius P.E."/>
            <person name="Rose J.K.C."/>
            <person name="Tang K."/>
        </authorList>
    </citation>
    <scope>NUCLEOTIDE SEQUENCE [LARGE SCALE GENOMIC DNA]</scope>
    <source>
        <strain evidence="9">cv. Huhao1</strain>
        <tissue evidence="8">Leaf</tissue>
    </source>
</reference>
<proteinExistence type="predicted"/>
<dbReference type="PROSITE" id="PS00108">
    <property type="entry name" value="PROTEIN_KINASE_ST"/>
    <property type="match status" value="1"/>
</dbReference>
<comment type="caution">
    <text evidence="8">The sequence shown here is derived from an EMBL/GenBank/DDBJ whole genome shotgun (WGS) entry which is preliminary data.</text>
</comment>
<dbReference type="PROSITE" id="PS50011">
    <property type="entry name" value="PROTEIN_KINASE_DOM"/>
    <property type="match status" value="1"/>
</dbReference>
<dbReference type="Pfam" id="PF00069">
    <property type="entry name" value="Pkinase"/>
    <property type="match status" value="1"/>
</dbReference>
<evidence type="ECO:0000256" key="2">
    <source>
        <dbReference type="ARBA" id="ARBA00022692"/>
    </source>
</evidence>
<protein>
    <submittedName>
        <fullName evidence="8">Apple-like protein</fullName>
    </submittedName>
</protein>
<dbReference type="Proteomes" id="UP000245207">
    <property type="component" value="Unassembled WGS sequence"/>
</dbReference>
<gene>
    <name evidence="8" type="ORF">CTI12_AA113510</name>
</gene>
<accession>A0A2U1PTV9</accession>
<evidence type="ECO:0000313" key="8">
    <source>
        <dbReference type="EMBL" id="PWA89196.1"/>
    </source>
</evidence>
<keyword evidence="9" id="KW-1185">Reference proteome</keyword>
<keyword evidence="2 6" id="KW-0812">Transmembrane</keyword>
<dbReference type="GO" id="GO:0005524">
    <property type="term" value="F:ATP binding"/>
    <property type="evidence" value="ECO:0007669"/>
    <property type="project" value="InterPro"/>
</dbReference>
<dbReference type="InterPro" id="IPR008271">
    <property type="entry name" value="Ser/Thr_kinase_AS"/>
</dbReference>
<dbReference type="STRING" id="35608.A0A2U1PTV9"/>
<name>A0A2U1PTV9_ARTAN</name>
<feature type="domain" description="Protein kinase" evidence="7">
    <location>
        <begin position="114"/>
        <end position="375"/>
    </location>
</feature>
<keyword evidence="5 6" id="KW-0472">Membrane</keyword>
<dbReference type="Gene3D" id="1.10.510.10">
    <property type="entry name" value="Transferase(Phosphotransferase) domain 1"/>
    <property type="match status" value="2"/>
</dbReference>
<keyword evidence="3" id="KW-0732">Signal</keyword>